<evidence type="ECO:0000256" key="8">
    <source>
        <dbReference type="HAMAP-Rule" id="MF_02006"/>
    </source>
</evidence>
<feature type="binding site" evidence="8">
    <location>
        <position position="166"/>
    </location>
    <ligand>
        <name>L-tyrosine</name>
        <dbReference type="ChEBI" id="CHEBI:58315"/>
    </ligand>
</feature>
<feature type="binding site" evidence="8">
    <location>
        <position position="34"/>
    </location>
    <ligand>
        <name>L-tyrosine</name>
        <dbReference type="ChEBI" id="CHEBI:58315"/>
    </ligand>
</feature>
<keyword evidence="5 8" id="KW-0648">Protein biosynthesis</keyword>
<proteinExistence type="inferred from homology"/>
<dbReference type="SUPFAM" id="SSF52374">
    <property type="entry name" value="Nucleotidylyl transferase"/>
    <property type="match status" value="1"/>
</dbReference>
<dbReference type="SUPFAM" id="SSF55174">
    <property type="entry name" value="Alpha-L RNA-binding motif"/>
    <property type="match status" value="1"/>
</dbReference>
<dbReference type="eggNOG" id="COG0162">
    <property type="taxonomic scope" value="Bacteria"/>
</dbReference>
<accession>A0A097SSY1</accession>
<evidence type="ECO:0000256" key="2">
    <source>
        <dbReference type="ARBA" id="ARBA00022741"/>
    </source>
</evidence>
<evidence type="ECO:0000313" key="11">
    <source>
        <dbReference type="EMBL" id="AIV03690.1"/>
    </source>
</evidence>
<comment type="similarity">
    <text evidence="8">Belongs to the class-I aminoacyl-tRNA synthetase family. TyrS type 1 subfamily.</text>
</comment>
<dbReference type="PROSITE" id="PS50889">
    <property type="entry name" value="S4"/>
    <property type="match status" value="1"/>
</dbReference>
<feature type="domain" description="Tyrosine--tRNA ligase SYY-like C-terminal" evidence="10">
    <location>
        <begin position="333"/>
        <end position="412"/>
    </location>
</feature>
<dbReference type="PANTHER" id="PTHR11766">
    <property type="entry name" value="TYROSYL-TRNA SYNTHETASE"/>
    <property type="match status" value="1"/>
</dbReference>
<comment type="function">
    <text evidence="8">Catalyzes the attachment of tyrosine to tRNA(Tyr) in a two-step reaction: tyrosine is first activated by ATP to form Tyr-AMP and then transferred to the acceptor end of tRNA(Tyr).</text>
</comment>
<dbReference type="GO" id="GO:0005829">
    <property type="term" value="C:cytosol"/>
    <property type="evidence" value="ECO:0007669"/>
    <property type="project" value="TreeGrafter"/>
</dbReference>
<sequence>MDLIKELTLRNVINNITNDKKLQKFINDKNAGLYVGFDPSFHSLHLGNYLMLVTLKRFMNYGYSIYALIGGATGQIGDPSGKKTERKLLDLKTLEKNEQAISNQINKLINAKVINNRVFYQDMDVFSFLRIVGKEINVNYLLEKEVINKRLESGISYAEFTYPLIQGYDFLQLYKKHKIHCQLGGSDQWGNITTGIELIRKEFGDDNDAFGITVNLLTKSDGTKFGKSESGAIYLDSNLTSPYKMYQFLVNQQDSDVKKLLLALTFYSVNEVEEIMEQHEANKTKRYAQNMLAQAIVKDIHGLEALNKAMHTSELFFNNQLDKLDENTLLDCLNDLPSFTATNDQYNIIDLLINLGVCNSKTNARQLITSNGISVNNQIINDLNTVISKADALGKVNKFSYLKKGKRNYYLINWK</sequence>
<dbReference type="STRING" id="1318617.MGM1_3170"/>
<dbReference type="InterPro" id="IPR054608">
    <property type="entry name" value="SYY-like_C"/>
</dbReference>
<organism evidence="11 12">
    <name type="scientific">Candidatus Malacoplasma girerdii</name>
    <dbReference type="NCBI Taxonomy" id="1318617"/>
    <lineage>
        <taxon>Bacteria</taxon>
        <taxon>Bacillati</taxon>
        <taxon>Mycoplasmatota</taxon>
        <taxon>Mycoplasmoidales</taxon>
        <taxon>Mycoplasmoidaceae</taxon>
        <taxon>Malacoplasma</taxon>
    </lineage>
</organism>
<evidence type="ECO:0000259" key="10">
    <source>
        <dbReference type="Pfam" id="PF22421"/>
    </source>
</evidence>
<dbReference type="CDD" id="cd00165">
    <property type="entry name" value="S4"/>
    <property type="match status" value="1"/>
</dbReference>
<dbReference type="NCBIfam" id="TIGR00234">
    <property type="entry name" value="tyrS"/>
    <property type="match status" value="1"/>
</dbReference>
<dbReference type="GO" id="GO:0006437">
    <property type="term" value="P:tyrosyl-tRNA aminoacylation"/>
    <property type="evidence" value="ECO:0007669"/>
    <property type="project" value="UniProtKB-UniRule"/>
</dbReference>
<dbReference type="InterPro" id="IPR024088">
    <property type="entry name" value="Tyr-tRNA-ligase_bac-type"/>
</dbReference>
<dbReference type="AlphaFoldDB" id="A0A097SSY1"/>
<keyword evidence="3 8" id="KW-0067">ATP-binding</keyword>
<dbReference type="Pfam" id="PF22421">
    <property type="entry name" value="SYY_C-terminal"/>
    <property type="match status" value="1"/>
</dbReference>
<name>A0A097SSY1_9BACT</name>
<reference evidence="11 12" key="1">
    <citation type="journal article" date="2014" name="PLoS ONE">
        <title>An emerging Mycoplasma associated with trichomoniasis, vaginal infection and disease.</title>
        <authorList>
            <consortium name="Vaginal Microbiome Consortium"/>
            <person name="Fettweis J.M."/>
            <person name="Serrano M.G."/>
            <person name="Huang B."/>
            <person name="Brooks J.P."/>
            <person name="Glascock A.L."/>
            <person name="Sheth N.U."/>
            <person name="Strauss J.F.III."/>
            <person name="Jefferson K.K."/>
            <person name="Buck G.A."/>
        </authorList>
    </citation>
    <scope>NUCLEOTIDE SEQUENCE [LARGE SCALE GENOMIC DNA]</scope>
    <source>
        <strain evidence="11 12">VCU_M1</strain>
    </source>
</reference>
<keyword evidence="6 8" id="KW-0030">Aminoacyl-tRNA synthetase</keyword>
<feature type="short sequence motif" description="'KMSKS' region" evidence="8">
    <location>
        <begin position="224"/>
        <end position="228"/>
    </location>
</feature>
<comment type="catalytic activity">
    <reaction evidence="7 8">
        <text>tRNA(Tyr) + L-tyrosine + ATP = L-tyrosyl-tRNA(Tyr) + AMP + diphosphate + H(+)</text>
        <dbReference type="Rhea" id="RHEA:10220"/>
        <dbReference type="Rhea" id="RHEA-COMP:9706"/>
        <dbReference type="Rhea" id="RHEA-COMP:9707"/>
        <dbReference type="ChEBI" id="CHEBI:15378"/>
        <dbReference type="ChEBI" id="CHEBI:30616"/>
        <dbReference type="ChEBI" id="CHEBI:33019"/>
        <dbReference type="ChEBI" id="CHEBI:58315"/>
        <dbReference type="ChEBI" id="CHEBI:78442"/>
        <dbReference type="ChEBI" id="CHEBI:78536"/>
        <dbReference type="ChEBI" id="CHEBI:456215"/>
        <dbReference type="EC" id="6.1.1.1"/>
    </reaction>
</comment>
<dbReference type="Pfam" id="PF00579">
    <property type="entry name" value="tRNA-synt_1b"/>
    <property type="match status" value="1"/>
</dbReference>
<keyword evidence="12" id="KW-1185">Reference proteome</keyword>
<protein>
    <recommendedName>
        <fullName evidence="8">Tyrosine--tRNA ligase</fullName>
        <ecNumber evidence="8">6.1.1.1</ecNumber>
    </recommendedName>
    <alternativeName>
        <fullName evidence="8">Tyrosyl-tRNA synthetase</fullName>
        <shortName evidence="8">TyrRS</shortName>
    </alternativeName>
</protein>
<evidence type="ECO:0000256" key="6">
    <source>
        <dbReference type="ARBA" id="ARBA00023146"/>
    </source>
</evidence>
<keyword evidence="2 8" id="KW-0547">Nucleotide-binding</keyword>
<feature type="binding site" evidence="8">
    <location>
        <position position="227"/>
    </location>
    <ligand>
        <name>ATP</name>
        <dbReference type="ChEBI" id="CHEBI:30616"/>
    </ligand>
</feature>
<evidence type="ECO:0000256" key="9">
    <source>
        <dbReference type="PROSITE-ProRule" id="PRU00182"/>
    </source>
</evidence>
<dbReference type="InterPro" id="IPR014729">
    <property type="entry name" value="Rossmann-like_a/b/a_fold"/>
</dbReference>
<dbReference type="Gene3D" id="3.10.290.10">
    <property type="entry name" value="RNA-binding S4 domain"/>
    <property type="match status" value="1"/>
</dbReference>
<dbReference type="InterPro" id="IPR002305">
    <property type="entry name" value="aa-tRNA-synth_Ic"/>
</dbReference>
<comment type="subunit">
    <text evidence="8">Homodimer.</text>
</comment>
<keyword evidence="8" id="KW-0963">Cytoplasm</keyword>
<dbReference type="GO" id="GO:0003723">
    <property type="term" value="F:RNA binding"/>
    <property type="evidence" value="ECO:0007669"/>
    <property type="project" value="UniProtKB-KW"/>
</dbReference>
<evidence type="ECO:0000256" key="7">
    <source>
        <dbReference type="ARBA" id="ARBA00048248"/>
    </source>
</evidence>
<evidence type="ECO:0000256" key="4">
    <source>
        <dbReference type="ARBA" id="ARBA00022884"/>
    </source>
</evidence>
<evidence type="ECO:0000256" key="3">
    <source>
        <dbReference type="ARBA" id="ARBA00022840"/>
    </source>
</evidence>
<dbReference type="HOGENOM" id="CLU_024003_0_2_14"/>
<evidence type="ECO:0000256" key="5">
    <source>
        <dbReference type="ARBA" id="ARBA00022917"/>
    </source>
</evidence>
<gene>
    <name evidence="8 11" type="primary">tyrS</name>
    <name evidence="11" type="ORF">MGM1_3170</name>
</gene>
<dbReference type="Gene3D" id="1.10.240.10">
    <property type="entry name" value="Tyrosyl-Transfer RNA Synthetase"/>
    <property type="match status" value="1"/>
</dbReference>
<evidence type="ECO:0000313" key="12">
    <source>
        <dbReference type="Proteomes" id="UP000030066"/>
    </source>
</evidence>
<dbReference type="GO" id="GO:0005524">
    <property type="term" value="F:ATP binding"/>
    <property type="evidence" value="ECO:0007669"/>
    <property type="project" value="UniProtKB-UniRule"/>
</dbReference>
<dbReference type="FunFam" id="1.10.240.10:FF:000001">
    <property type="entry name" value="Tyrosine--tRNA ligase"/>
    <property type="match status" value="1"/>
</dbReference>
<dbReference type="PANTHER" id="PTHR11766:SF0">
    <property type="entry name" value="TYROSINE--TRNA LIGASE, MITOCHONDRIAL"/>
    <property type="match status" value="1"/>
</dbReference>
<dbReference type="PRINTS" id="PR01040">
    <property type="entry name" value="TRNASYNTHTYR"/>
</dbReference>
<dbReference type="GO" id="GO:0004831">
    <property type="term" value="F:tyrosine-tRNA ligase activity"/>
    <property type="evidence" value="ECO:0007669"/>
    <property type="project" value="UniProtKB-UniRule"/>
</dbReference>
<keyword evidence="1 8" id="KW-0436">Ligase</keyword>
<dbReference type="CDD" id="cd00805">
    <property type="entry name" value="TyrRS_core"/>
    <property type="match status" value="1"/>
</dbReference>
<dbReference type="InterPro" id="IPR036986">
    <property type="entry name" value="S4_RNA-bd_sf"/>
</dbReference>
<dbReference type="Gene3D" id="3.40.50.620">
    <property type="entry name" value="HUPs"/>
    <property type="match status" value="1"/>
</dbReference>
<keyword evidence="4 9" id="KW-0694">RNA-binding</keyword>
<dbReference type="EMBL" id="CP007711">
    <property type="protein sequence ID" value="AIV03690.1"/>
    <property type="molecule type" value="Genomic_DNA"/>
</dbReference>
<dbReference type="HAMAP" id="MF_02006">
    <property type="entry name" value="Tyr_tRNA_synth_type1"/>
    <property type="match status" value="1"/>
</dbReference>
<dbReference type="KEGG" id="mgj:MGM1_3170"/>
<comment type="caution">
    <text evidence="8">Lacks conserved residue(s) required for the propagation of feature annotation.</text>
</comment>
<dbReference type="InterPro" id="IPR002307">
    <property type="entry name" value="Tyr-tRNA-ligase"/>
</dbReference>
<dbReference type="EC" id="6.1.1.1" evidence="8"/>
<evidence type="ECO:0000256" key="1">
    <source>
        <dbReference type="ARBA" id="ARBA00022598"/>
    </source>
</evidence>
<dbReference type="Proteomes" id="UP000030066">
    <property type="component" value="Chromosome"/>
</dbReference>
<feature type="binding site" evidence="8">
    <location>
        <position position="162"/>
    </location>
    <ligand>
        <name>L-tyrosine</name>
        <dbReference type="ChEBI" id="CHEBI:58315"/>
    </ligand>
</feature>
<comment type="subcellular location">
    <subcellularLocation>
        <location evidence="8">Cytoplasm</location>
    </subcellularLocation>
</comment>
<dbReference type="InterPro" id="IPR024107">
    <property type="entry name" value="Tyr-tRNA-ligase_bac_1"/>
</dbReference>